<dbReference type="GO" id="GO:0070531">
    <property type="term" value="C:BRCA1-A complex"/>
    <property type="evidence" value="ECO:0007669"/>
    <property type="project" value="TreeGrafter"/>
</dbReference>
<keyword evidence="8" id="KW-0539">Nucleus</keyword>
<evidence type="ECO:0000256" key="3">
    <source>
        <dbReference type="ARBA" id="ARBA00022737"/>
    </source>
</evidence>
<dbReference type="InterPro" id="IPR031099">
    <property type="entry name" value="BRCA1-associated"/>
</dbReference>
<evidence type="ECO:0000256" key="6">
    <source>
        <dbReference type="ARBA" id="ARBA00022833"/>
    </source>
</evidence>
<dbReference type="Gene3D" id="3.40.50.10190">
    <property type="entry name" value="BRCT domain"/>
    <property type="match status" value="1"/>
</dbReference>
<evidence type="ECO:0000259" key="11">
    <source>
        <dbReference type="PROSITE" id="PS50172"/>
    </source>
</evidence>
<dbReference type="InterPro" id="IPR036420">
    <property type="entry name" value="BRCT_dom_sf"/>
</dbReference>
<feature type="domain" description="BRCT" evidence="11">
    <location>
        <begin position="284"/>
        <end position="335"/>
    </location>
</feature>
<organism evidence="12 13">
    <name type="scientific">Cinara cedri</name>
    <dbReference type="NCBI Taxonomy" id="506608"/>
    <lineage>
        <taxon>Eukaryota</taxon>
        <taxon>Metazoa</taxon>
        <taxon>Ecdysozoa</taxon>
        <taxon>Arthropoda</taxon>
        <taxon>Hexapoda</taxon>
        <taxon>Insecta</taxon>
        <taxon>Pterygota</taxon>
        <taxon>Neoptera</taxon>
        <taxon>Paraneoptera</taxon>
        <taxon>Hemiptera</taxon>
        <taxon>Sternorrhyncha</taxon>
        <taxon>Aphidomorpha</taxon>
        <taxon>Aphidoidea</taxon>
        <taxon>Aphididae</taxon>
        <taxon>Lachninae</taxon>
        <taxon>Cinara</taxon>
    </lineage>
</organism>
<dbReference type="PANTHER" id="PTHR13763">
    <property type="entry name" value="BREAST CANCER TYPE 1 SUSCEPTIBILITY PROTEIN BRCA1"/>
    <property type="match status" value="1"/>
</dbReference>
<keyword evidence="13" id="KW-1185">Reference proteome</keyword>
<keyword evidence="7" id="KW-0234">DNA repair</keyword>
<keyword evidence="2" id="KW-0479">Metal-binding</keyword>
<dbReference type="InterPro" id="IPR001357">
    <property type="entry name" value="BRCT_dom"/>
</dbReference>
<evidence type="ECO:0000256" key="8">
    <source>
        <dbReference type="ARBA" id="ARBA00023242"/>
    </source>
</evidence>
<dbReference type="SUPFAM" id="SSF52113">
    <property type="entry name" value="BRCT domain"/>
    <property type="match status" value="1"/>
</dbReference>
<dbReference type="SMART" id="SM00184">
    <property type="entry name" value="RING"/>
    <property type="match status" value="1"/>
</dbReference>
<gene>
    <name evidence="12" type="ORF">CINCED_3A009508</name>
</gene>
<keyword evidence="6" id="KW-0862">Zinc</keyword>
<evidence type="ECO:0000256" key="4">
    <source>
        <dbReference type="ARBA" id="ARBA00022763"/>
    </source>
</evidence>
<protein>
    <submittedName>
        <fullName evidence="12">Zinc finger, RING-type,Zinc finger, RING/FYVE/PHD-type,BRCT domain,Zinc finger, RING-type</fullName>
    </submittedName>
</protein>
<dbReference type="InterPro" id="IPR013083">
    <property type="entry name" value="Znf_RING/FYVE/PHD"/>
</dbReference>
<name>A0A5E4N0K9_9HEMI</name>
<evidence type="ECO:0000256" key="5">
    <source>
        <dbReference type="ARBA" id="ARBA00022771"/>
    </source>
</evidence>
<dbReference type="GO" id="GO:0008270">
    <property type="term" value="F:zinc ion binding"/>
    <property type="evidence" value="ECO:0007669"/>
    <property type="project" value="UniProtKB-KW"/>
</dbReference>
<dbReference type="SMART" id="SM00292">
    <property type="entry name" value="BRCT"/>
    <property type="match status" value="1"/>
</dbReference>
<sequence length="487" mass="56265">MSDHVLEKAEDDVFFNIIALKKKILISDLLCSNCNKPSKDWVVISVCHHIICQMCIEVATRNTPSTSKVSKKVKPFCPTCNILYNSTTSIMHKVEIKSIITEIEDFLWAVHANVYGLLEENFNTERVEEPTVGSSKKPPIRITLDRAKKNKKAKCESSNGLTSKKFKKMAKPIFYTTEQLKNIELSSNDIYSNNSSVSSMYCDYISDEEITLTEINKVNDKNNTSNEDVIYGTPDKHVYTGNNKIIMTYSNISSENDIITLRKWSRLFNVCSLNIQTKWDDSITHLVVKTLDNNVCPRTLKFMYALLSGCHVVNFEWVLGCLRTKRILPENDFMPFDTSGVPSPLNVWRFNQGIIESPMIWTKNCILYFHRSTEFDVGYSKSPVWAMKAGFMLANDMADFKSKKFKMQVILVDIPESKDVEYIFPERPQMFEWLTEYKAVTIYIDWFLECLFRYGFVLFESKYQVLKLNRTLLANTDMEASLFQLDD</sequence>
<dbReference type="AlphaFoldDB" id="A0A5E4N0K9"/>
<dbReference type="SUPFAM" id="SSF57850">
    <property type="entry name" value="RING/U-box"/>
    <property type="match status" value="1"/>
</dbReference>
<dbReference type="InterPro" id="IPR001841">
    <property type="entry name" value="Znf_RING"/>
</dbReference>
<evidence type="ECO:0000256" key="9">
    <source>
        <dbReference type="PROSITE-ProRule" id="PRU00175"/>
    </source>
</evidence>
<dbReference type="PROSITE" id="PS00518">
    <property type="entry name" value="ZF_RING_1"/>
    <property type="match status" value="1"/>
</dbReference>
<dbReference type="GO" id="GO:0004842">
    <property type="term" value="F:ubiquitin-protein transferase activity"/>
    <property type="evidence" value="ECO:0007669"/>
    <property type="project" value="TreeGrafter"/>
</dbReference>
<dbReference type="Pfam" id="PF00533">
    <property type="entry name" value="BRCT"/>
    <property type="match status" value="1"/>
</dbReference>
<reference evidence="12 13" key="1">
    <citation type="submission" date="2019-08" db="EMBL/GenBank/DDBJ databases">
        <authorList>
            <person name="Alioto T."/>
            <person name="Alioto T."/>
            <person name="Gomez Garrido J."/>
        </authorList>
    </citation>
    <scope>NUCLEOTIDE SEQUENCE [LARGE SCALE GENOMIC DNA]</scope>
</reference>
<feature type="domain" description="RING-type" evidence="10">
    <location>
        <begin position="31"/>
        <end position="81"/>
    </location>
</feature>
<dbReference type="InterPro" id="IPR017907">
    <property type="entry name" value="Znf_RING_CS"/>
</dbReference>
<evidence type="ECO:0000256" key="2">
    <source>
        <dbReference type="ARBA" id="ARBA00022723"/>
    </source>
</evidence>
<evidence type="ECO:0000256" key="7">
    <source>
        <dbReference type="ARBA" id="ARBA00023204"/>
    </source>
</evidence>
<dbReference type="PROSITE" id="PS50172">
    <property type="entry name" value="BRCT"/>
    <property type="match status" value="1"/>
</dbReference>
<dbReference type="Gene3D" id="3.30.40.10">
    <property type="entry name" value="Zinc/RING finger domain, C3HC4 (zinc finger)"/>
    <property type="match status" value="1"/>
</dbReference>
<evidence type="ECO:0000256" key="1">
    <source>
        <dbReference type="ARBA" id="ARBA00004123"/>
    </source>
</evidence>
<proteinExistence type="predicted"/>
<keyword evidence="4" id="KW-0227">DNA damage</keyword>
<dbReference type="PROSITE" id="PS50089">
    <property type="entry name" value="ZF_RING_2"/>
    <property type="match status" value="1"/>
</dbReference>
<dbReference type="EMBL" id="CABPRJ010001465">
    <property type="protein sequence ID" value="VVC38207.1"/>
    <property type="molecule type" value="Genomic_DNA"/>
</dbReference>
<comment type="subcellular location">
    <subcellularLocation>
        <location evidence="1">Nucleus</location>
    </subcellularLocation>
</comment>
<keyword evidence="5 9" id="KW-0863">Zinc-finger</keyword>
<dbReference type="GO" id="GO:0000724">
    <property type="term" value="P:double-strand break repair via homologous recombination"/>
    <property type="evidence" value="ECO:0007669"/>
    <property type="project" value="TreeGrafter"/>
</dbReference>
<accession>A0A5E4N0K9</accession>
<evidence type="ECO:0000313" key="13">
    <source>
        <dbReference type="Proteomes" id="UP000325440"/>
    </source>
</evidence>
<keyword evidence="3" id="KW-0677">Repeat</keyword>
<evidence type="ECO:0000313" key="12">
    <source>
        <dbReference type="EMBL" id="VVC38207.1"/>
    </source>
</evidence>
<dbReference type="GO" id="GO:0045944">
    <property type="term" value="P:positive regulation of transcription by RNA polymerase II"/>
    <property type="evidence" value="ECO:0007669"/>
    <property type="project" value="TreeGrafter"/>
</dbReference>
<dbReference type="GO" id="GO:0031436">
    <property type="term" value="C:BRCA1-BARD1 complex"/>
    <property type="evidence" value="ECO:0007669"/>
    <property type="project" value="TreeGrafter"/>
</dbReference>
<dbReference type="OrthoDB" id="6625678at2759"/>
<dbReference type="PANTHER" id="PTHR13763:SF0">
    <property type="entry name" value="BREAST CANCER TYPE 1 SUSCEPTIBILITY PROTEIN"/>
    <property type="match status" value="1"/>
</dbReference>
<evidence type="ECO:0000259" key="10">
    <source>
        <dbReference type="PROSITE" id="PS50089"/>
    </source>
</evidence>
<dbReference type="Proteomes" id="UP000325440">
    <property type="component" value="Unassembled WGS sequence"/>
</dbReference>